<reference evidence="1 2" key="1">
    <citation type="journal article" date="2015" name="Genome Biol.">
        <title>Comparative genomics of Steinernema reveals deeply conserved gene regulatory networks.</title>
        <authorList>
            <person name="Dillman A.R."/>
            <person name="Macchietto M."/>
            <person name="Porter C.F."/>
            <person name="Rogers A."/>
            <person name="Williams B."/>
            <person name="Antoshechkin I."/>
            <person name="Lee M.M."/>
            <person name="Goodwin Z."/>
            <person name="Lu X."/>
            <person name="Lewis E.E."/>
            <person name="Goodrich-Blair H."/>
            <person name="Stock S.P."/>
            <person name="Adams B.J."/>
            <person name="Sternberg P.W."/>
            <person name="Mortazavi A."/>
        </authorList>
    </citation>
    <scope>NUCLEOTIDE SEQUENCE [LARGE SCALE GENOMIC DNA]</scope>
    <source>
        <strain evidence="1 2">ALL</strain>
    </source>
</reference>
<comment type="caution">
    <text evidence="1">The sequence shown here is derived from an EMBL/GenBank/DDBJ whole genome shotgun (WGS) entry which is preliminary data.</text>
</comment>
<keyword evidence="2" id="KW-1185">Reference proteome</keyword>
<evidence type="ECO:0000313" key="1">
    <source>
        <dbReference type="EMBL" id="TKR96121.1"/>
    </source>
</evidence>
<reference evidence="1 2" key="2">
    <citation type="journal article" date="2019" name="G3 (Bethesda)">
        <title>Hybrid Assembly of the Genome of the Entomopathogenic Nematode Steinernema carpocapsae Identifies the X-Chromosome.</title>
        <authorList>
            <person name="Serra L."/>
            <person name="Macchietto M."/>
            <person name="Macias-Munoz A."/>
            <person name="McGill C.J."/>
            <person name="Rodriguez I.M."/>
            <person name="Rodriguez B."/>
            <person name="Murad R."/>
            <person name="Mortazavi A."/>
        </authorList>
    </citation>
    <scope>NUCLEOTIDE SEQUENCE [LARGE SCALE GENOMIC DNA]</scope>
    <source>
        <strain evidence="1 2">ALL</strain>
    </source>
</reference>
<dbReference type="Proteomes" id="UP000298663">
    <property type="component" value="Unassembled WGS sequence"/>
</dbReference>
<name>A0A4U5PIC4_STECR</name>
<proteinExistence type="predicted"/>
<evidence type="ECO:0000313" key="2">
    <source>
        <dbReference type="Proteomes" id="UP000298663"/>
    </source>
</evidence>
<organism evidence="1 2">
    <name type="scientific">Steinernema carpocapsae</name>
    <name type="common">Entomopathogenic nematode</name>
    <dbReference type="NCBI Taxonomy" id="34508"/>
    <lineage>
        <taxon>Eukaryota</taxon>
        <taxon>Metazoa</taxon>
        <taxon>Ecdysozoa</taxon>
        <taxon>Nematoda</taxon>
        <taxon>Chromadorea</taxon>
        <taxon>Rhabditida</taxon>
        <taxon>Tylenchina</taxon>
        <taxon>Panagrolaimomorpha</taxon>
        <taxon>Strongyloidoidea</taxon>
        <taxon>Steinernematidae</taxon>
        <taxon>Steinernema</taxon>
    </lineage>
</organism>
<evidence type="ECO:0008006" key="3">
    <source>
        <dbReference type="Google" id="ProtNLM"/>
    </source>
</evidence>
<sequence length="220" mass="26126">MNSVPFEFIDEVLHLLPKSALTRMTSMHDLFDEFAQNHINKRVNVKCFVGTRKTELIFCHPLTDNFNLDRRYFRLLKITVFNGIPFTNNESFRFLKSQQFCVRELHLCFHVKVNVHNSEFEPLWKVYSNHVKANYSKNKIVVAWHLAKNLNLKSMYVEFESKKDREEFVELWRKSPIIHDLNVIVSAGLSHAYAFSQLQSERKTRVFKEKDFVLKIVSKL</sequence>
<protein>
    <recommendedName>
        <fullName evidence="3">F-box domain-containing protein</fullName>
    </recommendedName>
</protein>
<accession>A0A4U5PIC4</accession>
<gene>
    <name evidence="1" type="ORF">L596_010184</name>
</gene>
<dbReference type="EMBL" id="AZBU02000002">
    <property type="protein sequence ID" value="TKR96121.1"/>
    <property type="molecule type" value="Genomic_DNA"/>
</dbReference>
<dbReference type="AlphaFoldDB" id="A0A4U5PIC4"/>